<evidence type="ECO:0000313" key="3">
    <source>
        <dbReference type="Proteomes" id="UP001161757"/>
    </source>
</evidence>
<dbReference type="AlphaFoldDB" id="A0AAN6ITD1"/>
<feature type="compositionally biased region" description="Basic and acidic residues" evidence="1">
    <location>
        <begin position="303"/>
        <end position="314"/>
    </location>
</feature>
<accession>A0AAN6ITD1</accession>
<dbReference type="EMBL" id="JAJGCB010000012">
    <property type="protein sequence ID" value="KAJ8990015.1"/>
    <property type="molecule type" value="Genomic_DNA"/>
</dbReference>
<feature type="compositionally biased region" description="Polar residues" evidence="1">
    <location>
        <begin position="218"/>
        <end position="229"/>
    </location>
</feature>
<feature type="compositionally biased region" description="Basic residues" evidence="1">
    <location>
        <begin position="556"/>
        <end position="569"/>
    </location>
</feature>
<gene>
    <name evidence="2" type="ORF">HRR80_006150</name>
</gene>
<protein>
    <submittedName>
        <fullName evidence="2">Uncharacterized protein</fullName>
    </submittedName>
</protein>
<proteinExistence type="predicted"/>
<name>A0AAN6ITD1_EXODE</name>
<feature type="compositionally biased region" description="Basic and acidic residues" evidence="1">
    <location>
        <begin position="233"/>
        <end position="255"/>
    </location>
</feature>
<feature type="region of interest" description="Disordered" evidence="1">
    <location>
        <begin position="417"/>
        <end position="569"/>
    </location>
</feature>
<feature type="region of interest" description="Disordered" evidence="1">
    <location>
        <begin position="207"/>
        <end position="349"/>
    </location>
</feature>
<feature type="compositionally biased region" description="Basic residues" evidence="1">
    <location>
        <begin position="439"/>
        <end position="448"/>
    </location>
</feature>
<reference evidence="2" key="1">
    <citation type="submission" date="2023-01" db="EMBL/GenBank/DDBJ databases">
        <title>Exophiala dermititidis isolated from Cystic Fibrosis Patient.</title>
        <authorList>
            <person name="Kurbessoian T."/>
            <person name="Crocker A."/>
            <person name="Murante D."/>
            <person name="Hogan D.A."/>
            <person name="Stajich J.E."/>
        </authorList>
    </citation>
    <scope>NUCLEOTIDE SEQUENCE</scope>
    <source>
        <strain evidence="2">Ex8</strain>
    </source>
</reference>
<evidence type="ECO:0000313" key="2">
    <source>
        <dbReference type="EMBL" id="KAJ8990015.1"/>
    </source>
</evidence>
<sequence>MSEMEIDSIWQAAFGDSARPELYTSKELNEDGFHPLSDPQAFLLNITTLTRKQLYAASANNQIAMKMAQDEYMDLERQIANIKSKNQPKNPQALFEHDVFEERKESVLYGYKYEANRPALLHAGIPGLRHADEVTEREKHDVRLFQEPFEQGGFVPKEKEYKAKLASARNPKNPDGWDPVMKNGKALLPKLQTHQDEYTNTYVRRNVDENGEIIRPLTPSSEVSGETTTPPKPVDKRLTRTRFDGKKHPPTREVSEAPSTPSTPGRKRAADSPAVDGGAETPNAKRHKLNAQGKPKHPNQYTKAREAREAKEAQEAAAAAAVALAGPTASKTATPAPSGPTPAGADRPPWMGLSVHELRERKWTDEELVAAVKHDHLWLHDDPVQAEDWKWKIINGVNPVRSFSMFKKWAFWKAENKDKRPRGKKNLAAVNDATENTKTKKAASKPKPLRPEKQTASPSLPSSSIETVSVNGHEDTVRQDGTVKRGGGIGIKQLVNHDEPEGNDGYPSPKTKQVSNKVAEEGPKQNAKELDSSPASKSSLRREGSDSISVTDATPPKRRSLRNARRLSE</sequence>
<feature type="compositionally biased region" description="Basic residues" evidence="1">
    <location>
        <begin position="284"/>
        <end position="297"/>
    </location>
</feature>
<feature type="compositionally biased region" description="Basic and acidic residues" evidence="1">
    <location>
        <begin position="518"/>
        <end position="531"/>
    </location>
</feature>
<organism evidence="2 3">
    <name type="scientific">Exophiala dermatitidis</name>
    <name type="common">Black yeast-like fungus</name>
    <name type="synonym">Wangiella dermatitidis</name>
    <dbReference type="NCBI Taxonomy" id="5970"/>
    <lineage>
        <taxon>Eukaryota</taxon>
        <taxon>Fungi</taxon>
        <taxon>Dikarya</taxon>
        <taxon>Ascomycota</taxon>
        <taxon>Pezizomycotina</taxon>
        <taxon>Eurotiomycetes</taxon>
        <taxon>Chaetothyriomycetidae</taxon>
        <taxon>Chaetothyriales</taxon>
        <taxon>Herpotrichiellaceae</taxon>
        <taxon>Exophiala</taxon>
    </lineage>
</organism>
<feature type="compositionally biased region" description="Basic and acidic residues" evidence="1">
    <location>
        <begin position="472"/>
        <end position="483"/>
    </location>
</feature>
<comment type="caution">
    <text evidence="2">The sequence shown here is derived from an EMBL/GenBank/DDBJ whole genome shotgun (WGS) entry which is preliminary data.</text>
</comment>
<evidence type="ECO:0000256" key="1">
    <source>
        <dbReference type="SAM" id="MobiDB-lite"/>
    </source>
</evidence>
<feature type="compositionally biased region" description="Low complexity" evidence="1">
    <location>
        <begin position="315"/>
        <end position="345"/>
    </location>
</feature>
<dbReference type="Proteomes" id="UP001161757">
    <property type="component" value="Unassembled WGS sequence"/>
</dbReference>
<feature type="compositionally biased region" description="Polar residues" evidence="1">
    <location>
        <begin position="454"/>
        <end position="470"/>
    </location>
</feature>